<keyword evidence="3" id="KW-1185">Reference proteome</keyword>
<dbReference type="InterPro" id="IPR024320">
    <property type="entry name" value="LPG_synthase_C"/>
</dbReference>
<dbReference type="AlphaFoldDB" id="A0A2Z6IAI9"/>
<gene>
    <name evidence="2" type="ORF">SUTMEG_13300</name>
</gene>
<accession>A0A2Z6IAI9</accession>
<dbReference type="OrthoDB" id="9765580at2"/>
<dbReference type="InterPro" id="IPR016732">
    <property type="entry name" value="UCP018688"/>
</dbReference>
<organism evidence="2 3">
    <name type="scientific">Sutterella megalosphaeroides</name>
    <dbReference type="NCBI Taxonomy" id="2494234"/>
    <lineage>
        <taxon>Bacteria</taxon>
        <taxon>Pseudomonadati</taxon>
        <taxon>Pseudomonadota</taxon>
        <taxon>Betaproteobacteria</taxon>
        <taxon>Burkholderiales</taxon>
        <taxon>Sutterellaceae</taxon>
        <taxon>Sutterella</taxon>
    </lineage>
</organism>
<dbReference type="KEGG" id="sutt:SUTMEG_13300"/>
<dbReference type="PANTHER" id="PTHR41373">
    <property type="entry name" value="DUF2156 DOMAIN-CONTAINING PROTEIN"/>
    <property type="match status" value="1"/>
</dbReference>
<dbReference type="Proteomes" id="UP000271003">
    <property type="component" value="Chromosome"/>
</dbReference>
<dbReference type="SUPFAM" id="SSF55729">
    <property type="entry name" value="Acyl-CoA N-acyltransferases (Nat)"/>
    <property type="match status" value="2"/>
</dbReference>
<dbReference type="Gene3D" id="3.40.630.30">
    <property type="match status" value="1"/>
</dbReference>
<sequence length="318" mass="34897">MSSDTLDFQPLTPASRSLLETYLPAGGRGDCNLSIVSLLTRGIERGVAAAQAQGALWLRTVSISVEEPVYYLPIGTNLTAAHVEMLEGIAAKEGGTPLRLYGPVDDLLRAVKRAVPERRFRVVSSSGDWDYLYRRDRIETLEGRAMAKKRNLAKRYRTANPEAVFRPFVREDGTVDEETIARALEFLDVWYATETEGGALSASLEEERATIHRAFSPDIAPALFGGVLFSDGTPEARVDGFSYGARLTPRMAAVHIEKGRRDPGVYPALSSAFAASLPEAIRILNREEDINVPGLRRAKLQWAPLGDVQKGVLELLSL</sequence>
<dbReference type="InterPro" id="IPR016181">
    <property type="entry name" value="Acyl_CoA_acyltransferase"/>
</dbReference>
<dbReference type="PANTHER" id="PTHR41373:SF1">
    <property type="entry name" value="PHOSPHATIDYLGLYCEROL LYSYLTRANSFERASE C-TERMINAL DOMAIN-CONTAINING PROTEIN"/>
    <property type="match status" value="1"/>
</dbReference>
<reference evidence="2 3" key="1">
    <citation type="journal article" date="2018" name="Int. J. Syst. Evol. Microbiol.">
        <title>Mesosutterella multiformis gen. nov., sp. nov., a member of the family Sutterellaceae and Sutterella megalosphaeroides sp. nov., isolated from human faeces.</title>
        <authorList>
            <person name="Sakamoto M."/>
            <person name="Ikeyama N."/>
            <person name="Kunihiro T."/>
            <person name="Iino T."/>
            <person name="Yuki M."/>
            <person name="Ohkuma M."/>
        </authorList>
    </citation>
    <scope>NUCLEOTIDE SEQUENCE [LARGE SCALE GENOMIC DNA]</scope>
    <source>
        <strain evidence="2 3">6FBBBH3</strain>
    </source>
</reference>
<evidence type="ECO:0000313" key="2">
    <source>
        <dbReference type="EMBL" id="BBF23439.1"/>
    </source>
</evidence>
<protein>
    <recommendedName>
        <fullName evidence="1">Phosphatidylglycerol lysyltransferase C-terminal domain-containing protein</fullName>
    </recommendedName>
</protein>
<dbReference type="RefSeq" id="WP_120177047.1">
    <property type="nucleotide sequence ID" value="NZ_AP018786.1"/>
</dbReference>
<dbReference type="Pfam" id="PF09924">
    <property type="entry name" value="LPG_synthase_C"/>
    <property type="match status" value="1"/>
</dbReference>
<evidence type="ECO:0000313" key="3">
    <source>
        <dbReference type="Proteomes" id="UP000271003"/>
    </source>
</evidence>
<evidence type="ECO:0000259" key="1">
    <source>
        <dbReference type="Pfam" id="PF09924"/>
    </source>
</evidence>
<proteinExistence type="predicted"/>
<dbReference type="EMBL" id="AP018786">
    <property type="protein sequence ID" value="BBF23439.1"/>
    <property type="molecule type" value="Genomic_DNA"/>
</dbReference>
<name>A0A2Z6IAI9_9BURK</name>
<feature type="domain" description="Phosphatidylglycerol lysyltransferase C-terminal" evidence="1">
    <location>
        <begin position="38"/>
        <end position="304"/>
    </location>
</feature>